<keyword evidence="3" id="KW-0653">Protein transport</keyword>
<sequence length="93" mass="10221">MNQTPHPKKAVALKYDFQSAPTVTAKGTGYLAEQIMRVAEENDVLLHKSPELVEVLSTLELGDEIPETLYLAVAEIIAFSHSLKGTSDFYNKG</sequence>
<dbReference type="Gene3D" id="3.40.1690.10">
    <property type="entry name" value="secretion proteins EscU"/>
    <property type="match status" value="1"/>
</dbReference>
<dbReference type="InterPro" id="IPR029025">
    <property type="entry name" value="T3SS_substrate_exporter_C"/>
</dbReference>
<evidence type="ECO:0000256" key="4">
    <source>
        <dbReference type="ARBA" id="ARBA00025078"/>
    </source>
</evidence>
<dbReference type="GO" id="GO:0005886">
    <property type="term" value="C:plasma membrane"/>
    <property type="evidence" value="ECO:0007669"/>
    <property type="project" value="TreeGrafter"/>
</dbReference>
<comment type="function">
    <text evidence="4">Required for formation of the rod structure in the basal body of the flagellar apparatus. Together with FliI and FliH, may constitute the export apparatus of flagellin.</text>
</comment>
<protein>
    <recommendedName>
        <fullName evidence="2">Flagellar biosynthetic protein FlhB</fullName>
    </recommendedName>
</protein>
<keyword evidence="5" id="KW-0966">Cell projection</keyword>
<keyword evidence="5" id="KW-0969">Cilium</keyword>
<evidence type="ECO:0000256" key="2">
    <source>
        <dbReference type="ARBA" id="ARBA00021622"/>
    </source>
</evidence>
<dbReference type="Proteomes" id="UP000092627">
    <property type="component" value="Unassembled WGS sequence"/>
</dbReference>
<accession>A0A1A8T1S7</accession>
<dbReference type="Pfam" id="PF01312">
    <property type="entry name" value="Bac_export_2"/>
    <property type="match status" value="1"/>
</dbReference>
<organism evidence="5 6">
    <name type="scientific">Marinomonas aquimarina</name>
    <dbReference type="NCBI Taxonomy" id="295068"/>
    <lineage>
        <taxon>Bacteria</taxon>
        <taxon>Pseudomonadati</taxon>
        <taxon>Pseudomonadota</taxon>
        <taxon>Gammaproteobacteria</taxon>
        <taxon>Oceanospirillales</taxon>
        <taxon>Oceanospirillaceae</taxon>
        <taxon>Marinomonas</taxon>
    </lineage>
</organism>
<proteinExistence type="inferred from homology"/>
<evidence type="ECO:0000256" key="3">
    <source>
        <dbReference type="ARBA" id="ARBA00023225"/>
    </source>
</evidence>
<dbReference type="PANTHER" id="PTHR30531:SF12">
    <property type="entry name" value="FLAGELLAR BIOSYNTHETIC PROTEIN FLHB"/>
    <property type="match status" value="1"/>
</dbReference>
<gene>
    <name evidence="5" type="primary">flhB_1</name>
    <name evidence="5" type="ORF">MAQ5080_00118</name>
</gene>
<dbReference type="InterPro" id="IPR006135">
    <property type="entry name" value="T3SS_substrate_exporter"/>
</dbReference>
<dbReference type="AlphaFoldDB" id="A0A1A8T1S7"/>
<dbReference type="SUPFAM" id="SSF160544">
    <property type="entry name" value="EscU C-terminal domain-like"/>
    <property type="match status" value="1"/>
</dbReference>
<keyword evidence="3" id="KW-0813">Transport</keyword>
<reference evidence="5 6" key="1">
    <citation type="submission" date="2016-06" db="EMBL/GenBank/DDBJ databases">
        <authorList>
            <person name="Kjaerup R.B."/>
            <person name="Dalgaard T.S."/>
            <person name="Juul-Madsen H.R."/>
        </authorList>
    </citation>
    <scope>NUCLEOTIDE SEQUENCE [LARGE SCALE GENOMIC DNA]</scope>
    <source>
        <strain evidence="5 6">CECT 5080</strain>
    </source>
</reference>
<keyword evidence="3" id="KW-1006">Bacterial flagellum protein export</keyword>
<dbReference type="EMBL" id="FLOC01000001">
    <property type="protein sequence ID" value="SBS24850.1"/>
    <property type="molecule type" value="Genomic_DNA"/>
</dbReference>
<evidence type="ECO:0000256" key="1">
    <source>
        <dbReference type="ARBA" id="ARBA00010690"/>
    </source>
</evidence>
<dbReference type="PANTHER" id="PTHR30531">
    <property type="entry name" value="FLAGELLAR BIOSYNTHETIC PROTEIN FLHB"/>
    <property type="match status" value="1"/>
</dbReference>
<evidence type="ECO:0000313" key="5">
    <source>
        <dbReference type="EMBL" id="SBS24850.1"/>
    </source>
</evidence>
<dbReference type="STRING" id="295068.MAQ5080_00118"/>
<dbReference type="OrthoDB" id="5244399at2"/>
<comment type="similarity">
    <text evidence="1">Belongs to the type III secretion exporter family.</text>
</comment>
<evidence type="ECO:0000313" key="6">
    <source>
        <dbReference type="Proteomes" id="UP000092627"/>
    </source>
</evidence>
<dbReference type="GO" id="GO:0009306">
    <property type="term" value="P:protein secretion"/>
    <property type="evidence" value="ECO:0007669"/>
    <property type="project" value="InterPro"/>
</dbReference>
<dbReference type="RefSeq" id="WP_067204001.1">
    <property type="nucleotide sequence ID" value="NZ_FLOC01000001.1"/>
</dbReference>
<keyword evidence="6" id="KW-1185">Reference proteome</keyword>
<keyword evidence="5" id="KW-0282">Flagellum</keyword>
<name>A0A1A8T1S7_9GAMM</name>